<dbReference type="GO" id="GO:0036503">
    <property type="term" value="P:ERAD pathway"/>
    <property type="evidence" value="ECO:0007669"/>
    <property type="project" value="TreeGrafter"/>
</dbReference>
<dbReference type="PROSITE" id="PS50297">
    <property type="entry name" value="ANK_REP_REGION"/>
    <property type="match status" value="1"/>
</dbReference>
<accession>A0A0G4M130</accession>
<keyword evidence="1" id="KW-0040">ANK repeat</keyword>
<dbReference type="Proteomes" id="UP000045706">
    <property type="component" value="Unassembled WGS sequence"/>
</dbReference>
<dbReference type="PROSITE" id="PS50088">
    <property type="entry name" value="ANK_REPEAT"/>
    <property type="match status" value="1"/>
</dbReference>
<name>A0A0G4M130_VERLO</name>
<protein>
    <submittedName>
        <fullName evidence="3">Uncharacterized protein</fullName>
    </submittedName>
</protein>
<proteinExistence type="predicted"/>
<dbReference type="InterPro" id="IPR047139">
    <property type="entry name" value="ANKZ1/VMS1"/>
</dbReference>
<dbReference type="InterPro" id="IPR036770">
    <property type="entry name" value="Ankyrin_rpt-contain_sf"/>
</dbReference>
<dbReference type="Gene3D" id="1.25.40.20">
    <property type="entry name" value="Ankyrin repeat-containing domain"/>
    <property type="match status" value="1"/>
</dbReference>
<feature type="compositionally biased region" description="Basic and acidic residues" evidence="2">
    <location>
        <begin position="326"/>
        <end position="365"/>
    </location>
</feature>
<feature type="compositionally biased region" description="Basic and acidic residues" evidence="2">
    <location>
        <begin position="273"/>
        <end position="303"/>
    </location>
</feature>
<dbReference type="InterPro" id="IPR002110">
    <property type="entry name" value="Ankyrin_rpt"/>
</dbReference>
<dbReference type="EMBL" id="CVQI01020668">
    <property type="protein sequence ID" value="CRK28001.1"/>
    <property type="molecule type" value="Genomic_DNA"/>
</dbReference>
<dbReference type="PANTHER" id="PTHR16036:SF2">
    <property type="entry name" value="TRNA ENDONUCLEASE ANKZF1"/>
    <property type="match status" value="1"/>
</dbReference>
<gene>
    <name evidence="3" type="ORF">BN1723_014074</name>
</gene>
<evidence type="ECO:0000256" key="2">
    <source>
        <dbReference type="SAM" id="MobiDB-lite"/>
    </source>
</evidence>
<dbReference type="SUPFAM" id="SSF48403">
    <property type="entry name" value="Ankyrin repeat"/>
    <property type="match status" value="1"/>
</dbReference>
<feature type="repeat" description="ANK" evidence="1">
    <location>
        <begin position="196"/>
        <end position="229"/>
    </location>
</feature>
<dbReference type="AlphaFoldDB" id="A0A0G4M130"/>
<organism evidence="3 4">
    <name type="scientific">Verticillium longisporum</name>
    <name type="common">Verticillium dahliae var. longisporum</name>
    <dbReference type="NCBI Taxonomy" id="100787"/>
    <lineage>
        <taxon>Eukaryota</taxon>
        <taxon>Fungi</taxon>
        <taxon>Dikarya</taxon>
        <taxon>Ascomycota</taxon>
        <taxon>Pezizomycotina</taxon>
        <taxon>Sordariomycetes</taxon>
        <taxon>Hypocreomycetidae</taxon>
        <taxon>Glomerellales</taxon>
        <taxon>Plectosphaerellaceae</taxon>
        <taxon>Verticillium</taxon>
    </lineage>
</organism>
<sequence length="365" mass="40050">MGLVDLPGGEFVEQAEDGGAEGNVVVGLLVIRLGHPGLFLVVLGQLDAQQQVLQVSPTRADDEADEIGEVGGGDAQRGKVGGLDGVLDGFDESQDPLRPNELMRSFIELTRLKVREIDPEAEAKAKALAEAPAVAKPAAPKPTKPKLSEEEETALLHTSQIQALIRRSKLPALLSYLNTNKVSPDFVFQPPEQNHHAPTPLHLASSQNSAPVVLGLIVRGGADPSYRNEQGKAAFEIAGDRATRDAFRVARSELGEDRWDWDAAGVPTAMTKVDADKREERDREEREGKEAERRKAEEERLKVEGPVVKARKGTPLGLDGRGPMKSAEERRQEETRGLTPEMRMRLDRERRARAAEERLKRMQQG</sequence>
<evidence type="ECO:0000256" key="1">
    <source>
        <dbReference type="PROSITE-ProRule" id="PRU00023"/>
    </source>
</evidence>
<reference evidence="4" key="1">
    <citation type="submission" date="2015-05" db="EMBL/GenBank/DDBJ databases">
        <authorList>
            <person name="Fogelqvist Johan"/>
        </authorList>
    </citation>
    <scope>NUCLEOTIDE SEQUENCE [LARGE SCALE GENOMIC DNA]</scope>
</reference>
<evidence type="ECO:0000313" key="4">
    <source>
        <dbReference type="Proteomes" id="UP000045706"/>
    </source>
</evidence>
<evidence type="ECO:0000313" key="3">
    <source>
        <dbReference type="EMBL" id="CRK28001.1"/>
    </source>
</evidence>
<dbReference type="PANTHER" id="PTHR16036">
    <property type="entry name" value="ANKYRIN REPEAT AND ZINC FINGER DOMAIN-CONTAINING PROTEIN 1"/>
    <property type="match status" value="1"/>
</dbReference>
<feature type="region of interest" description="Disordered" evidence="2">
    <location>
        <begin position="270"/>
        <end position="365"/>
    </location>
</feature>